<dbReference type="PaxDb" id="3847-GLYMA16G34020.1"/>
<protein>
    <submittedName>
        <fullName evidence="1 2">Uncharacterized protein</fullName>
    </submittedName>
</protein>
<evidence type="ECO:0000313" key="2">
    <source>
        <dbReference type="EnsemblPlants" id="KRG88485"/>
    </source>
</evidence>
<reference evidence="1" key="1">
    <citation type="journal article" date="2010" name="Nature">
        <title>Genome sequence of the palaeopolyploid soybean.</title>
        <authorList>
            <person name="Schmutz J."/>
            <person name="Cannon S.B."/>
            <person name="Schlueter J."/>
            <person name="Ma J."/>
            <person name="Mitros T."/>
            <person name="Nelson W."/>
            <person name="Hyten D.L."/>
            <person name="Song Q."/>
            <person name="Thelen J.J."/>
            <person name="Cheng J."/>
            <person name="Xu D."/>
            <person name="Hellsten U."/>
            <person name="May G.D."/>
            <person name="Yu Y."/>
            <person name="Sakurai T."/>
            <person name="Umezawa T."/>
            <person name="Bhattacharyya M.K."/>
            <person name="Sandhu D."/>
            <person name="Valliyodan B."/>
            <person name="Lindquist E."/>
            <person name="Peto M."/>
            <person name="Grant D."/>
            <person name="Shu S."/>
            <person name="Goodstein D."/>
            <person name="Barry K."/>
            <person name="Futrell-Griggs M."/>
            <person name="Abernathy B."/>
            <person name="Du J."/>
            <person name="Tian Z."/>
            <person name="Zhu L."/>
            <person name="Gill N."/>
            <person name="Joshi T."/>
            <person name="Libault M."/>
            <person name="Sethuraman A."/>
            <person name="Zhang X.-C."/>
            <person name="Shinozaki K."/>
            <person name="Nguyen H.T."/>
            <person name="Wing R.A."/>
            <person name="Cregan P."/>
            <person name="Specht J."/>
            <person name="Grimwood J."/>
            <person name="Rokhsar D."/>
            <person name="Stacey G."/>
            <person name="Shoemaker R.C."/>
            <person name="Jackson S.A."/>
        </authorList>
    </citation>
    <scope>NUCLEOTIDE SEQUENCE</scope>
    <source>
        <tissue evidence="1">Callus</tissue>
    </source>
</reference>
<dbReference type="HOGENOM" id="CLU_2363816_0_0_1"/>
<dbReference type="AlphaFoldDB" id="K7MIY1"/>
<reference evidence="1" key="3">
    <citation type="submission" date="2018-07" db="EMBL/GenBank/DDBJ databases">
        <title>WGS assembly of Glycine max.</title>
        <authorList>
            <person name="Schmutz J."/>
            <person name="Cannon S."/>
            <person name="Schlueter J."/>
            <person name="Ma J."/>
            <person name="Mitros T."/>
            <person name="Nelson W."/>
            <person name="Hyten D."/>
            <person name="Song Q."/>
            <person name="Thelen J."/>
            <person name="Cheng J."/>
            <person name="Xu D."/>
            <person name="Hellsten U."/>
            <person name="May G."/>
            <person name="Yu Y."/>
            <person name="Sakurai T."/>
            <person name="Umezawa T."/>
            <person name="Bhattacharyya M."/>
            <person name="Sandhu D."/>
            <person name="Valliyodan B."/>
            <person name="Lindquist E."/>
            <person name="Peto M."/>
            <person name="Grant D."/>
            <person name="Shu S."/>
            <person name="Goodstein D."/>
            <person name="Barry K."/>
            <person name="Futrell-Griggs M."/>
            <person name="Abernathy B."/>
            <person name="Du J."/>
            <person name="Tian Z."/>
            <person name="Zhu L."/>
            <person name="Gill N."/>
            <person name="Joshi T."/>
            <person name="Libault M."/>
            <person name="Sethuraman A."/>
            <person name="Zhang X."/>
            <person name="Shinozaki K."/>
            <person name="Nguyen H."/>
            <person name="Wing R."/>
            <person name="Cregan P."/>
            <person name="Specht J."/>
            <person name="Grimwood J."/>
            <person name="Rokhsar D."/>
            <person name="Stacey G."/>
            <person name="Shoemaker R."/>
            <person name="Jackson S."/>
        </authorList>
    </citation>
    <scope>NUCLEOTIDE SEQUENCE</scope>
    <source>
        <tissue evidence="1">Callus</tissue>
    </source>
</reference>
<dbReference type="Proteomes" id="UP000008827">
    <property type="component" value="Unassembled WGS sequence"/>
</dbReference>
<proteinExistence type="predicted"/>
<evidence type="ECO:0000313" key="1">
    <source>
        <dbReference type="EMBL" id="KRG88485.1"/>
    </source>
</evidence>
<name>K7MIY1_SOYBN</name>
<sequence>MLTCGWTPTIRSQLSCFLSLDWAQLSHKTESTFCRVEVAPPSLFLSHVSSPVLNLCLSLGCVEVTSSVTLHTFLCHLQQVKAPSSVTATHSAHPLM</sequence>
<dbReference type="EMBL" id="KZ847319">
    <property type="protein sequence ID" value="KRG88485.1"/>
    <property type="molecule type" value="Genomic_DNA"/>
</dbReference>
<dbReference type="InParanoid" id="K7MIY1"/>
<dbReference type="Gramene" id="KRG88485">
    <property type="protein sequence ID" value="KRG88485"/>
    <property type="gene ID" value="GLYMA_U035600"/>
</dbReference>
<keyword evidence="3" id="KW-1185">Reference proteome</keyword>
<dbReference type="EnsemblPlants" id="KRG88485">
    <property type="protein sequence ID" value="KRG88485"/>
    <property type="gene ID" value="GLYMA_U035600"/>
</dbReference>
<accession>K7MIY1</accession>
<reference evidence="2" key="2">
    <citation type="submission" date="2018-02" db="UniProtKB">
        <authorList>
            <consortium name="EnsemblPlants"/>
        </authorList>
    </citation>
    <scope>IDENTIFICATION</scope>
    <source>
        <strain evidence="2">Williams 82</strain>
    </source>
</reference>
<evidence type="ECO:0000313" key="3">
    <source>
        <dbReference type="Proteomes" id="UP000008827"/>
    </source>
</evidence>
<gene>
    <name evidence="1" type="ORF">GLYMA_U035600</name>
</gene>
<organism evidence="2">
    <name type="scientific">Glycine max</name>
    <name type="common">Soybean</name>
    <name type="synonym">Glycine hispida</name>
    <dbReference type="NCBI Taxonomy" id="3847"/>
    <lineage>
        <taxon>Eukaryota</taxon>
        <taxon>Viridiplantae</taxon>
        <taxon>Streptophyta</taxon>
        <taxon>Embryophyta</taxon>
        <taxon>Tracheophyta</taxon>
        <taxon>Spermatophyta</taxon>
        <taxon>Magnoliopsida</taxon>
        <taxon>eudicotyledons</taxon>
        <taxon>Gunneridae</taxon>
        <taxon>Pentapetalae</taxon>
        <taxon>rosids</taxon>
        <taxon>fabids</taxon>
        <taxon>Fabales</taxon>
        <taxon>Fabaceae</taxon>
        <taxon>Papilionoideae</taxon>
        <taxon>50 kb inversion clade</taxon>
        <taxon>NPAAA clade</taxon>
        <taxon>indigoferoid/millettioid clade</taxon>
        <taxon>Phaseoleae</taxon>
        <taxon>Glycine</taxon>
        <taxon>Glycine subgen. Soja</taxon>
    </lineage>
</organism>